<reference evidence="1 2" key="1">
    <citation type="submission" date="2014-09" db="EMBL/GenBank/DDBJ databases">
        <title>Lactobacillus mucosae CRL573 Genome Sequencing.</title>
        <authorList>
            <person name="Bleckwedel J."/>
            <person name="Teran L.C."/>
            <person name="Bonacina J."/>
            <person name="Saavedra L."/>
            <person name="Mozzi F.B."/>
            <person name="Raya R.R."/>
        </authorList>
    </citation>
    <scope>NUCLEOTIDE SEQUENCE [LARGE SCALE GENOMIC DNA]</scope>
    <source>
        <strain evidence="1 2">CRL573</strain>
    </source>
</reference>
<comment type="caution">
    <text evidence="1">The sequence shown here is derived from an EMBL/GenBank/DDBJ whole genome shotgun (WGS) entry which is preliminary data.</text>
</comment>
<gene>
    <name evidence="1" type="ORF">LX03_06525</name>
</gene>
<dbReference type="EMBL" id="JROC01000033">
    <property type="protein sequence ID" value="KGL66723.1"/>
    <property type="molecule type" value="Genomic_DNA"/>
</dbReference>
<dbReference type="Proteomes" id="UP000030001">
    <property type="component" value="Unassembled WGS sequence"/>
</dbReference>
<dbReference type="AlphaFoldDB" id="A0A099YCV4"/>
<sequence length="87" mass="9731">MAIGKVQENISETMTAEPAIAFWTDLIGTPSEHVCVELTSLSTRYSADEVIDWIKIVYANGFSDADKAIERISKALELDYKYNQSNL</sequence>
<organism evidence="1 2">
    <name type="scientific">Limosilactobacillus mucosae</name>
    <name type="common">Lactobacillus mucosae</name>
    <dbReference type="NCBI Taxonomy" id="97478"/>
    <lineage>
        <taxon>Bacteria</taxon>
        <taxon>Bacillati</taxon>
        <taxon>Bacillota</taxon>
        <taxon>Bacilli</taxon>
        <taxon>Lactobacillales</taxon>
        <taxon>Lactobacillaceae</taxon>
        <taxon>Limosilactobacillus</taxon>
    </lineage>
</organism>
<evidence type="ECO:0000313" key="2">
    <source>
        <dbReference type="Proteomes" id="UP000030001"/>
    </source>
</evidence>
<proteinExistence type="predicted"/>
<name>A0A099YCV4_LIMMU</name>
<evidence type="ECO:0000313" key="1">
    <source>
        <dbReference type="EMBL" id="KGL66723.1"/>
    </source>
</evidence>
<protein>
    <submittedName>
        <fullName evidence="1">Uncharacterized protein</fullName>
    </submittedName>
</protein>
<accession>A0A099YCV4</accession>